<dbReference type="PANTHER" id="PTHR43794:SF11">
    <property type="entry name" value="AMIDOHYDROLASE-RELATED DOMAIN-CONTAINING PROTEIN"/>
    <property type="match status" value="1"/>
</dbReference>
<dbReference type="Gene3D" id="2.30.40.10">
    <property type="entry name" value="Urease, subunit C, domain 1"/>
    <property type="match status" value="1"/>
</dbReference>
<dbReference type="InterPro" id="IPR006680">
    <property type="entry name" value="Amidohydro-rel"/>
</dbReference>
<dbReference type="EMBL" id="VUMU01000019">
    <property type="protein sequence ID" value="MST59060.1"/>
    <property type="molecule type" value="Genomic_DNA"/>
</dbReference>
<dbReference type="SUPFAM" id="SSF51556">
    <property type="entry name" value="Metallo-dependent hydrolases"/>
    <property type="match status" value="1"/>
</dbReference>
<dbReference type="InterPro" id="IPR032466">
    <property type="entry name" value="Metal_Hydrolase"/>
</dbReference>
<evidence type="ECO:0000256" key="1">
    <source>
        <dbReference type="ARBA" id="ARBA00022801"/>
    </source>
</evidence>
<dbReference type="RefSeq" id="WP_022152938.1">
    <property type="nucleotide sequence ID" value="NZ_DAWCKG010000067.1"/>
</dbReference>
<dbReference type="SUPFAM" id="SSF51338">
    <property type="entry name" value="Composite domain of metallo-dependent hydrolases"/>
    <property type="match status" value="1"/>
</dbReference>
<dbReference type="CDD" id="cd01298">
    <property type="entry name" value="ATZ_TRZ_like"/>
    <property type="match status" value="1"/>
</dbReference>
<dbReference type="PANTHER" id="PTHR43794">
    <property type="entry name" value="AMINOHYDROLASE SSNA-RELATED"/>
    <property type="match status" value="1"/>
</dbReference>
<keyword evidence="4" id="KW-1185">Reference proteome</keyword>
<dbReference type="InterPro" id="IPR011059">
    <property type="entry name" value="Metal-dep_hydrolase_composite"/>
</dbReference>
<dbReference type="Gene3D" id="3.20.20.140">
    <property type="entry name" value="Metal-dependent hydrolases"/>
    <property type="match status" value="1"/>
</dbReference>
<dbReference type="InterPro" id="IPR050287">
    <property type="entry name" value="MTA/SAH_deaminase"/>
</dbReference>
<organism evidence="3 4">
    <name type="scientific">Waltera intestinalis</name>
    <dbReference type="NCBI Taxonomy" id="2606635"/>
    <lineage>
        <taxon>Bacteria</taxon>
        <taxon>Bacillati</taxon>
        <taxon>Bacillota</taxon>
        <taxon>Clostridia</taxon>
        <taxon>Lachnospirales</taxon>
        <taxon>Lachnospiraceae</taxon>
        <taxon>Waltera</taxon>
    </lineage>
</organism>
<gene>
    <name evidence="3" type="ORF">FYJ59_12600</name>
</gene>
<keyword evidence="1 3" id="KW-0378">Hydrolase</keyword>
<evidence type="ECO:0000313" key="3">
    <source>
        <dbReference type="EMBL" id="MST59060.1"/>
    </source>
</evidence>
<feature type="domain" description="Amidohydrolase-related" evidence="2">
    <location>
        <begin position="65"/>
        <end position="405"/>
    </location>
</feature>
<dbReference type="GO" id="GO:0016810">
    <property type="term" value="F:hydrolase activity, acting on carbon-nitrogen (but not peptide) bonds"/>
    <property type="evidence" value="ECO:0007669"/>
    <property type="project" value="InterPro"/>
</dbReference>
<dbReference type="Proteomes" id="UP000476055">
    <property type="component" value="Unassembled WGS sequence"/>
</dbReference>
<accession>A0A6L5YM73</accession>
<protein>
    <submittedName>
        <fullName evidence="3">Amidohydrolase</fullName>
    </submittedName>
</protein>
<evidence type="ECO:0000259" key="2">
    <source>
        <dbReference type="Pfam" id="PF01979"/>
    </source>
</evidence>
<proteinExistence type="predicted"/>
<sequence>MNIRLYNARILTMEPGREVFYGEIWVKNDKIAYVAEQKELAEEWDRSQFPRIAWDIELDCKGNLLMPGFKNAHTHSGMTFLRSMADDMPLDQWLNKQVFPLEAKLTGEDIYDLTRLAVLEYLTSGVTSIFDMYLTPDTIAEACLDTGMRCVLVSGLNNFSSSPKQVEEEFLKWNKKNSLISYQLGFHAEYTCSKELLWKVSEMAHHYRTPVYAHISETEKEVEECKARYGMTPPMFLDSLGMFDYGGGGFHCVHVTDQDLDVFRRHRMYVITNPGSNTKLASGIAPIADYVRHKIPVAIGTDGPASNNCLDMFREMFLVTGLSKLLEKDAASMDAMEVLKMATVNGAKAMRLNRADVLAKGKYADLIMIDLHQPNMQPIHNIPKNLVYSGSKSNVCMTMIGGKILYRNGEFNVGEDPERIYAKCEKIVKRLLTE</sequence>
<dbReference type="Pfam" id="PF01979">
    <property type="entry name" value="Amidohydro_1"/>
    <property type="match status" value="1"/>
</dbReference>
<dbReference type="AlphaFoldDB" id="A0A6L5YM73"/>
<comment type="caution">
    <text evidence="3">The sequence shown here is derived from an EMBL/GenBank/DDBJ whole genome shotgun (WGS) entry which is preliminary data.</text>
</comment>
<reference evidence="3 4" key="1">
    <citation type="submission" date="2019-08" db="EMBL/GenBank/DDBJ databases">
        <title>In-depth cultivation of the pig gut microbiome towards novel bacterial diversity and tailored functional studies.</title>
        <authorList>
            <person name="Wylensek D."/>
            <person name="Hitch T.C.A."/>
            <person name="Clavel T."/>
        </authorList>
    </citation>
    <scope>NUCLEOTIDE SEQUENCE [LARGE SCALE GENOMIC DNA]</scope>
    <source>
        <strain evidence="3 4">WCA3-601-WT-6H</strain>
    </source>
</reference>
<name>A0A6L5YM73_9FIRM</name>
<evidence type="ECO:0000313" key="4">
    <source>
        <dbReference type="Proteomes" id="UP000476055"/>
    </source>
</evidence>